<reference evidence="2" key="1">
    <citation type="submission" date="2021-01" db="EMBL/GenBank/DDBJ databases">
        <title>Modified the classification status of verrucomicrobia.</title>
        <authorList>
            <person name="Feng X."/>
        </authorList>
    </citation>
    <scope>NUCLEOTIDE SEQUENCE</scope>
    <source>
        <strain evidence="2">KCTC 22201</strain>
    </source>
</reference>
<dbReference type="InterPro" id="IPR041966">
    <property type="entry name" value="LOTUS-like"/>
</dbReference>
<accession>A0A934RG55</accession>
<feature type="domain" description="HTH OST-type" evidence="1">
    <location>
        <begin position="173"/>
        <end position="247"/>
    </location>
</feature>
<dbReference type="CDD" id="cd10146">
    <property type="entry name" value="LabA_like_C"/>
    <property type="match status" value="1"/>
</dbReference>
<organism evidence="2 3">
    <name type="scientific">Haloferula rosea</name>
    <dbReference type="NCBI Taxonomy" id="490093"/>
    <lineage>
        <taxon>Bacteria</taxon>
        <taxon>Pseudomonadati</taxon>
        <taxon>Verrucomicrobiota</taxon>
        <taxon>Verrucomicrobiia</taxon>
        <taxon>Verrucomicrobiales</taxon>
        <taxon>Verrucomicrobiaceae</taxon>
        <taxon>Haloferula</taxon>
    </lineage>
</organism>
<dbReference type="PANTHER" id="PTHR35811">
    <property type="entry name" value="SLR1870 PROTEIN"/>
    <property type="match status" value="1"/>
</dbReference>
<sequence>MSENQQKLAVLIDADNASPKQVADLFGEIAKFGTAFVRRIYGDWTTDQLKGWKKDLPEYAIQPIQQFAHTTRKNSTDSAMIIDAMDLLYTGRFDAFCLVTSDSDFTRLASRIREDGLDVYGFGARKTPAPFRNACTTFVYLDSQNASKSTNKTENPEQRLEKRRTELMKQFNGNAGLIKAIRETIADISDDDGWARLGPLGSKVRNAWPDFLPRNYGFSRLSDLLERSHLFELRKGSSGIFEVRDRKPS</sequence>
<comment type="caution">
    <text evidence="2">The sequence shown here is derived from an EMBL/GenBank/DDBJ whole genome shotgun (WGS) entry which is preliminary data.</text>
</comment>
<evidence type="ECO:0000259" key="1">
    <source>
        <dbReference type="PROSITE" id="PS51644"/>
    </source>
</evidence>
<dbReference type="AlphaFoldDB" id="A0A934RG55"/>
<proteinExistence type="predicted"/>
<dbReference type="PANTHER" id="PTHR35811:SF1">
    <property type="entry name" value="HTH OST-TYPE DOMAIN-CONTAINING PROTEIN"/>
    <property type="match status" value="1"/>
</dbReference>
<gene>
    <name evidence="2" type="ORF">JIN81_16145</name>
</gene>
<dbReference type="CDD" id="cd11297">
    <property type="entry name" value="PIN_LabA-like_N_1"/>
    <property type="match status" value="1"/>
</dbReference>
<evidence type="ECO:0000313" key="3">
    <source>
        <dbReference type="Proteomes" id="UP000658278"/>
    </source>
</evidence>
<dbReference type="Gene3D" id="3.30.420.610">
    <property type="entry name" value="LOTUS domain-like"/>
    <property type="match status" value="1"/>
</dbReference>
<dbReference type="GO" id="GO:0004540">
    <property type="term" value="F:RNA nuclease activity"/>
    <property type="evidence" value="ECO:0007669"/>
    <property type="project" value="InterPro"/>
</dbReference>
<dbReference type="InterPro" id="IPR021139">
    <property type="entry name" value="NYN"/>
</dbReference>
<name>A0A934RG55_9BACT</name>
<dbReference type="EMBL" id="JAENII010000014">
    <property type="protein sequence ID" value="MBK1828564.1"/>
    <property type="molecule type" value="Genomic_DNA"/>
</dbReference>
<dbReference type="Proteomes" id="UP000658278">
    <property type="component" value="Unassembled WGS sequence"/>
</dbReference>
<dbReference type="Gene3D" id="3.40.50.1010">
    <property type="entry name" value="5'-nuclease"/>
    <property type="match status" value="1"/>
</dbReference>
<keyword evidence="3" id="KW-1185">Reference proteome</keyword>
<protein>
    <submittedName>
        <fullName evidence="2">NYN domain-containing protein</fullName>
    </submittedName>
</protein>
<dbReference type="Pfam" id="PF01936">
    <property type="entry name" value="NYN"/>
    <property type="match status" value="1"/>
</dbReference>
<dbReference type="Pfam" id="PF12872">
    <property type="entry name" value="OST-HTH"/>
    <property type="match status" value="1"/>
</dbReference>
<dbReference type="PROSITE" id="PS51644">
    <property type="entry name" value="HTH_OST"/>
    <property type="match status" value="1"/>
</dbReference>
<evidence type="ECO:0000313" key="2">
    <source>
        <dbReference type="EMBL" id="MBK1828564.1"/>
    </source>
</evidence>
<dbReference type="RefSeq" id="WP_200282271.1">
    <property type="nucleotide sequence ID" value="NZ_JAENII010000014.1"/>
</dbReference>
<dbReference type="InterPro" id="IPR025605">
    <property type="entry name" value="OST-HTH/LOTUS_dom"/>
</dbReference>